<feature type="domain" description="Hcy-binding" evidence="5">
    <location>
        <begin position="1"/>
        <end position="305"/>
    </location>
</feature>
<keyword evidence="7" id="KW-1185">Reference proteome</keyword>
<dbReference type="PROSITE" id="PS50970">
    <property type="entry name" value="HCY"/>
    <property type="match status" value="1"/>
</dbReference>
<dbReference type="Gene3D" id="3.20.20.330">
    <property type="entry name" value="Homocysteine-binding-like domain"/>
    <property type="match status" value="1"/>
</dbReference>
<dbReference type="PANTHER" id="PTHR11103">
    <property type="entry name" value="SLR1189 PROTEIN"/>
    <property type="match status" value="1"/>
</dbReference>
<accession>A0ABU3Q9V1</accession>
<name>A0ABU3Q9V1_9SPHN</name>
<keyword evidence="2 3" id="KW-0808">Transferase</keyword>
<evidence type="ECO:0000256" key="2">
    <source>
        <dbReference type="ARBA" id="ARBA00022679"/>
    </source>
</evidence>
<dbReference type="InterPro" id="IPR003726">
    <property type="entry name" value="HCY_dom"/>
</dbReference>
<comment type="cofactor">
    <cofactor evidence="3">
        <name>Zn(2+)</name>
        <dbReference type="ChEBI" id="CHEBI:29105"/>
    </cofactor>
</comment>
<gene>
    <name evidence="6" type="ORF">RQX22_14530</name>
</gene>
<feature type="binding site" evidence="3">
    <location>
        <position position="290"/>
    </location>
    <ligand>
        <name>Zn(2+)</name>
        <dbReference type="ChEBI" id="CHEBI:29105"/>
    </ligand>
</feature>
<dbReference type="RefSeq" id="WP_315727272.1">
    <property type="nucleotide sequence ID" value="NZ_JAVUPU010000007.1"/>
</dbReference>
<dbReference type="SUPFAM" id="SSF82282">
    <property type="entry name" value="Homocysteine S-methyltransferase"/>
    <property type="match status" value="1"/>
</dbReference>
<dbReference type="Proteomes" id="UP001259572">
    <property type="component" value="Unassembled WGS sequence"/>
</dbReference>
<comment type="caution">
    <text evidence="6">The sequence shown here is derived from an EMBL/GenBank/DDBJ whole genome shotgun (WGS) entry which is preliminary data.</text>
</comment>
<evidence type="ECO:0000256" key="4">
    <source>
        <dbReference type="SAM" id="MobiDB-lite"/>
    </source>
</evidence>
<protein>
    <submittedName>
        <fullName evidence="6">Homocysteine S-methyltransferase family protein</fullName>
    </submittedName>
</protein>
<keyword evidence="3" id="KW-0479">Metal-binding</keyword>
<dbReference type="Pfam" id="PF02574">
    <property type="entry name" value="S-methyl_trans"/>
    <property type="match status" value="1"/>
</dbReference>
<feature type="region of interest" description="Disordered" evidence="4">
    <location>
        <begin position="312"/>
        <end position="333"/>
    </location>
</feature>
<evidence type="ECO:0000313" key="6">
    <source>
        <dbReference type="EMBL" id="MDT9600174.1"/>
    </source>
</evidence>
<feature type="binding site" evidence="3">
    <location>
        <position position="291"/>
    </location>
    <ligand>
        <name>Zn(2+)</name>
        <dbReference type="ChEBI" id="CHEBI:29105"/>
    </ligand>
</feature>
<evidence type="ECO:0000256" key="3">
    <source>
        <dbReference type="PROSITE-ProRule" id="PRU00333"/>
    </source>
</evidence>
<feature type="binding site" evidence="3">
    <location>
        <position position="221"/>
    </location>
    <ligand>
        <name>Zn(2+)</name>
        <dbReference type="ChEBI" id="CHEBI:29105"/>
    </ligand>
</feature>
<proteinExistence type="predicted"/>
<sequence length="333" mass="35508">MTFETLPQLSRPHLADGGLETDFIFNRGVDLPCFSSIVLLRDQAGRDMLDDYFNAYIGIARRAGAGLVLESPTWRASSDWAERIGLSQAELEQLNAEAISHLRDLRARNDMPIVVSGCIGPRGDGYDPGEVMTVDEAHRYHARQAQILAAAGADLISGLTITNVPEAIGIARAAEDAGAAAVISFTVETDGRLPTGEQLGSAIAAVDEATDGSVAYFMVNCAHPSHFADTLRTGESWTQRLGGVRANASRCSHAELEAMTDLDEGDPEELGREYRMLREQHPQLMVLGGCCGTDHRHITAIAEACLAAPLADGENGSDGPPSRRTAPGTLSLA</sequence>
<evidence type="ECO:0000259" key="5">
    <source>
        <dbReference type="PROSITE" id="PS50970"/>
    </source>
</evidence>
<dbReference type="PANTHER" id="PTHR11103:SF18">
    <property type="entry name" value="SLR1189 PROTEIN"/>
    <property type="match status" value="1"/>
</dbReference>
<organism evidence="6 7">
    <name type="scientific">Sphingosinicella rhizophila</name>
    <dbReference type="NCBI Taxonomy" id="3050082"/>
    <lineage>
        <taxon>Bacteria</taxon>
        <taxon>Pseudomonadati</taxon>
        <taxon>Pseudomonadota</taxon>
        <taxon>Alphaproteobacteria</taxon>
        <taxon>Sphingomonadales</taxon>
        <taxon>Sphingosinicellaceae</taxon>
        <taxon>Sphingosinicella</taxon>
    </lineage>
</organism>
<evidence type="ECO:0000256" key="1">
    <source>
        <dbReference type="ARBA" id="ARBA00022603"/>
    </source>
</evidence>
<keyword evidence="1 3" id="KW-0489">Methyltransferase</keyword>
<keyword evidence="3" id="KW-0862">Zinc</keyword>
<dbReference type="InterPro" id="IPR036589">
    <property type="entry name" value="HCY_dom_sf"/>
</dbReference>
<reference evidence="6 7" key="1">
    <citation type="submission" date="2023-05" db="EMBL/GenBank/DDBJ databases">
        <authorList>
            <person name="Guo Y."/>
        </authorList>
    </citation>
    <scope>NUCLEOTIDE SEQUENCE [LARGE SCALE GENOMIC DNA]</scope>
    <source>
        <strain evidence="6 7">GR2756</strain>
    </source>
</reference>
<evidence type="ECO:0000313" key="7">
    <source>
        <dbReference type="Proteomes" id="UP001259572"/>
    </source>
</evidence>
<dbReference type="EMBL" id="JAVUPU010000007">
    <property type="protein sequence ID" value="MDT9600174.1"/>
    <property type="molecule type" value="Genomic_DNA"/>
</dbReference>